<feature type="binding site" evidence="5">
    <location>
        <begin position="63"/>
        <end position="66"/>
    </location>
    <ligand>
        <name>GTP</name>
        <dbReference type="ChEBI" id="CHEBI:37565"/>
    </ligand>
</feature>
<dbReference type="Gene3D" id="3.40.50.300">
    <property type="entry name" value="P-loop containing nucleotide triphosphate hydrolases"/>
    <property type="match status" value="1"/>
</dbReference>
<evidence type="ECO:0000313" key="8">
    <source>
        <dbReference type="Proteomes" id="UP000198943"/>
    </source>
</evidence>
<evidence type="ECO:0000256" key="3">
    <source>
        <dbReference type="ARBA" id="ARBA00023134"/>
    </source>
</evidence>
<dbReference type="InterPro" id="IPR023179">
    <property type="entry name" value="GTP-bd_ortho_bundle_sf"/>
</dbReference>
<feature type="binding site" evidence="5">
    <location>
        <position position="179"/>
    </location>
    <ligand>
        <name>GTP</name>
        <dbReference type="ChEBI" id="CHEBI:37565"/>
    </ligand>
</feature>
<dbReference type="PANTHER" id="PTHR45782:SF4">
    <property type="entry name" value="MITOCHONDRIAL RIBOSOME-ASSOCIATED GTPASE 1"/>
    <property type="match status" value="1"/>
</dbReference>
<dbReference type="Proteomes" id="UP000198943">
    <property type="component" value="Unassembled WGS sequence"/>
</dbReference>
<keyword evidence="8" id="KW-1185">Reference proteome</keyword>
<evidence type="ECO:0000259" key="6">
    <source>
        <dbReference type="PROSITE" id="PS51721"/>
    </source>
</evidence>
<evidence type="ECO:0000256" key="2">
    <source>
        <dbReference type="ARBA" id="ARBA00022741"/>
    </source>
</evidence>
<organism evidence="7 8">
    <name type="scientific">Succiniclasticum ruminis</name>
    <dbReference type="NCBI Taxonomy" id="40841"/>
    <lineage>
        <taxon>Bacteria</taxon>
        <taxon>Bacillati</taxon>
        <taxon>Bacillota</taxon>
        <taxon>Negativicutes</taxon>
        <taxon>Acidaminococcales</taxon>
        <taxon>Acidaminococcaceae</taxon>
        <taxon>Succiniclasticum</taxon>
    </lineage>
</organism>
<dbReference type="InterPro" id="IPR016478">
    <property type="entry name" value="GTPase_MTG1"/>
</dbReference>
<dbReference type="InterPro" id="IPR027417">
    <property type="entry name" value="P-loop_NTPase"/>
</dbReference>
<keyword evidence="4" id="KW-0963">Cytoplasm</keyword>
<dbReference type="RefSeq" id="WP_093730003.1">
    <property type="nucleotide sequence ID" value="NZ_FMYW01000005.1"/>
</dbReference>
<dbReference type="EMBL" id="FMYW01000005">
    <property type="protein sequence ID" value="SDC33675.1"/>
    <property type="molecule type" value="Genomic_DNA"/>
</dbReference>
<dbReference type="Gene3D" id="1.10.1580.10">
    <property type="match status" value="1"/>
</dbReference>
<dbReference type="OrthoDB" id="9779790at2"/>
<protein>
    <recommendedName>
        <fullName evidence="1 4">Ribosome biogenesis GTPase A</fullName>
    </recommendedName>
</protein>
<evidence type="ECO:0000313" key="7">
    <source>
        <dbReference type="EMBL" id="SDC33675.1"/>
    </source>
</evidence>
<dbReference type="AlphaFoldDB" id="A0A1G6KT40"/>
<dbReference type="GO" id="GO:0006412">
    <property type="term" value="P:translation"/>
    <property type="evidence" value="ECO:0007669"/>
    <property type="project" value="TreeGrafter"/>
</dbReference>
<accession>A0A1G6KT40</accession>
<gene>
    <name evidence="7" type="ORF">SAMN04487864_10562</name>
</gene>
<dbReference type="SUPFAM" id="SSF52540">
    <property type="entry name" value="P-loop containing nucleoside triphosphate hydrolases"/>
    <property type="match status" value="1"/>
</dbReference>
<dbReference type="InterPro" id="IPR019991">
    <property type="entry name" value="GTP-bd_ribosome_bgen"/>
</dbReference>
<comment type="similarity">
    <text evidence="4">Belongs to the TRAFAC class YlqF/YawG GTPase family. MTG1 subfamily.</text>
</comment>
<dbReference type="CDD" id="cd00882">
    <property type="entry name" value="Ras_like_GTPase"/>
    <property type="match status" value="1"/>
</dbReference>
<dbReference type="FunFam" id="3.40.50.300:FF:000590">
    <property type="entry name" value="Ribosome biogenesis GTPase A"/>
    <property type="match status" value="1"/>
</dbReference>
<keyword evidence="2 4" id="KW-0547">Nucleotide-binding</keyword>
<dbReference type="GO" id="GO:0005737">
    <property type="term" value="C:cytoplasm"/>
    <property type="evidence" value="ECO:0007669"/>
    <property type="project" value="UniProtKB-SubCell"/>
</dbReference>
<dbReference type="GO" id="GO:0005525">
    <property type="term" value="F:GTP binding"/>
    <property type="evidence" value="ECO:0007669"/>
    <property type="project" value="UniProtKB-KW"/>
</dbReference>
<dbReference type="PIRSF" id="PIRSF006230">
    <property type="entry name" value="MG442"/>
    <property type="match status" value="1"/>
</dbReference>
<dbReference type="InterPro" id="IPR030378">
    <property type="entry name" value="G_CP_dom"/>
</dbReference>
<comment type="subcellular location">
    <subcellularLocation>
        <location evidence="4">Cytoplasm</location>
    </subcellularLocation>
</comment>
<feature type="binding site" evidence="5">
    <location>
        <begin position="135"/>
        <end position="140"/>
    </location>
    <ligand>
        <name>GTP</name>
        <dbReference type="ChEBI" id="CHEBI:37565"/>
    </ligand>
</feature>
<evidence type="ECO:0000256" key="5">
    <source>
        <dbReference type="PIRSR" id="PIRSR006230-1"/>
    </source>
</evidence>
<proteinExistence type="inferred from homology"/>
<dbReference type="GO" id="GO:0003924">
    <property type="term" value="F:GTPase activity"/>
    <property type="evidence" value="ECO:0007669"/>
    <property type="project" value="TreeGrafter"/>
</dbReference>
<dbReference type="PANTHER" id="PTHR45782">
    <property type="entry name" value="MITOCHONDRIAL RIBOSOME-ASSOCIATED GTPASE 1"/>
    <property type="match status" value="1"/>
</dbReference>
<keyword evidence="3 4" id="KW-0342">GTP-binding</keyword>
<comment type="function">
    <text evidence="4">Required for a late step of 50S ribosomal subunit assembly. Has GTPase activity.</text>
</comment>
<name>A0A1G6KT40_9FIRM</name>
<reference evidence="8" key="1">
    <citation type="submission" date="2016-10" db="EMBL/GenBank/DDBJ databases">
        <authorList>
            <person name="Varghese N."/>
            <person name="Submissions S."/>
        </authorList>
    </citation>
    <scope>NUCLEOTIDE SEQUENCE [LARGE SCALE GENOMIC DNA]</scope>
    <source>
        <strain evidence="8">DSM 11005</strain>
    </source>
</reference>
<evidence type="ECO:0000256" key="1">
    <source>
        <dbReference type="ARBA" id="ARBA00014898"/>
    </source>
</evidence>
<dbReference type="PROSITE" id="PS51721">
    <property type="entry name" value="G_CP"/>
    <property type="match status" value="1"/>
</dbReference>
<dbReference type="Pfam" id="PF01926">
    <property type="entry name" value="MMR_HSR1"/>
    <property type="match status" value="1"/>
</dbReference>
<feature type="domain" description="CP-type G" evidence="6">
    <location>
        <begin position="15"/>
        <end position="183"/>
    </location>
</feature>
<evidence type="ECO:0000256" key="4">
    <source>
        <dbReference type="PIRNR" id="PIRNR006230"/>
    </source>
</evidence>
<dbReference type="NCBIfam" id="TIGR03596">
    <property type="entry name" value="GTPase_YlqF"/>
    <property type="match status" value="1"/>
</dbReference>
<sequence>MDVKDFKIQWFPGHMTKARRMMEDQLRLVDVVVELLDARIPDSSINPMLRQMAGNKPRVIALNKMDMADPVKTEAWLQKLKQKSVPVCSIDCHTGKGVKQMISLVKEAARPVTEKWLKKGVKNRDVRLMIVGVPNVGKSTLINRLAGQVKAIASDRPGVTKQKQWVTIAKGLQLLDTPGVLWPKFEDPETGLHLALTGAVKDDIYDRRDALVLLLQEMLEKYPQQLAMFYHITLDPVDTAETVMEKIGAARGCVKAGGVLDLNKVEQMVLYEFKTAKMGRFTLDEPK</sequence>
<dbReference type="InterPro" id="IPR006073">
    <property type="entry name" value="GTP-bd"/>
</dbReference>
<dbReference type="CDD" id="cd01856">
    <property type="entry name" value="YlqF"/>
    <property type="match status" value="1"/>
</dbReference>